<gene>
    <name evidence="1" type="ORF">GCM10010339_14400</name>
</gene>
<comment type="caution">
    <text evidence="1">The sequence shown here is derived from an EMBL/GenBank/DDBJ whole genome shotgun (WGS) entry which is preliminary data.</text>
</comment>
<dbReference type="RefSeq" id="WP_189949605.1">
    <property type="nucleotide sequence ID" value="NZ_BMVG01000002.1"/>
</dbReference>
<accession>A0A919D176</accession>
<keyword evidence="2" id="KW-1185">Reference proteome</keyword>
<dbReference type="Proteomes" id="UP000655443">
    <property type="component" value="Unassembled WGS sequence"/>
</dbReference>
<dbReference type="AlphaFoldDB" id="A0A919D176"/>
<protein>
    <submittedName>
        <fullName evidence="1">Uncharacterized protein</fullName>
    </submittedName>
</protein>
<reference evidence="1" key="2">
    <citation type="submission" date="2020-09" db="EMBL/GenBank/DDBJ databases">
        <authorList>
            <person name="Sun Q."/>
            <person name="Ohkuma M."/>
        </authorList>
    </citation>
    <scope>NUCLEOTIDE SEQUENCE</scope>
    <source>
        <strain evidence="1">JCM 4714</strain>
    </source>
</reference>
<proteinExistence type="predicted"/>
<reference evidence="1" key="1">
    <citation type="journal article" date="2014" name="Int. J. Syst. Evol. Microbiol.">
        <title>Complete genome sequence of Corynebacterium casei LMG S-19264T (=DSM 44701T), isolated from a smear-ripened cheese.</title>
        <authorList>
            <consortium name="US DOE Joint Genome Institute (JGI-PGF)"/>
            <person name="Walter F."/>
            <person name="Albersmeier A."/>
            <person name="Kalinowski J."/>
            <person name="Ruckert C."/>
        </authorList>
    </citation>
    <scope>NUCLEOTIDE SEQUENCE</scope>
    <source>
        <strain evidence="1">JCM 4714</strain>
    </source>
</reference>
<name>A0A919D176_9ACTN</name>
<sequence length="292" mass="32512">MTYNLLTVEPLNLDTITAVLAQCLHVREQEVDVADEDTDQELRNWDALVLCGKKSVLGDVSTSLDIYVQESVQPQPDESELASAFARAAGAVVLFPAEDVPVSAYWLATEDGRVTRARLYDSDDEEPVFTIDTVEAPVARLPHVAVALIPEVVRELKIATPVSDAFDVHLEHMRPDQAGTLGTPLRLASDRLGAWEKLIRHMEASWASSGWCPPDLYRERLEARDDLEQVRGQLPHDAATLLQKALEPLDALFAELTVDDTGGLLRKELPLAQDAASEHGWWWNRRPDPLPW</sequence>
<dbReference type="EMBL" id="BMVG01000002">
    <property type="protein sequence ID" value="GHE00213.1"/>
    <property type="molecule type" value="Genomic_DNA"/>
</dbReference>
<organism evidence="1 2">
    <name type="scientific">Streptomyces alanosinicus</name>
    <dbReference type="NCBI Taxonomy" id="68171"/>
    <lineage>
        <taxon>Bacteria</taxon>
        <taxon>Bacillati</taxon>
        <taxon>Actinomycetota</taxon>
        <taxon>Actinomycetes</taxon>
        <taxon>Kitasatosporales</taxon>
        <taxon>Streptomycetaceae</taxon>
        <taxon>Streptomyces</taxon>
    </lineage>
</organism>
<evidence type="ECO:0000313" key="2">
    <source>
        <dbReference type="Proteomes" id="UP000655443"/>
    </source>
</evidence>
<evidence type="ECO:0000313" key="1">
    <source>
        <dbReference type="EMBL" id="GHE00213.1"/>
    </source>
</evidence>